<dbReference type="CDD" id="cd01285">
    <property type="entry name" value="nucleoside_deaminase"/>
    <property type="match status" value="1"/>
</dbReference>
<reference evidence="10" key="1">
    <citation type="submission" date="2021-07" db="EMBL/GenBank/DDBJ databases">
        <title>Neiella marina sp. nov., isolated from the intestinal content of sea cucumber Apostichopus japonicus.</title>
        <authorList>
            <person name="Bai X."/>
        </authorList>
    </citation>
    <scope>NUCLEOTIDE SEQUENCE</scope>
    <source>
        <strain evidence="10">126</strain>
    </source>
</reference>
<evidence type="ECO:0000256" key="6">
    <source>
        <dbReference type="ARBA" id="ARBA00022833"/>
    </source>
</evidence>
<feature type="domain" description="CMP/dCMP-type deaminase" evidence="9">
    <location>
        <begin position="2"/>
        <end position="114"/>
    </location>
</feature>
<comment type="subunit">
    <text evidence="2 8">Homodimer.</text>
</comment>
<dbReference type="GO" id="GO:0052717">
    <property type="term" value="F:tRNA-specific adenosine-34 deaminase activity"/>
    <property type="evidence" value="ECO:0007669"/>
    <property type="project" value="UniProtKB-EC"/>
</dbReference>
<dbReference type="InterPro" id="IPR002125">
    <property type="entry name" value="CMP_dCMP_dom"/>
</dbReference>
<dbReference type="Gene3D" id="3.40.140.10">
    <property type="entry name" value="Cytidine Deaminase, domain 2"/>
    <property type="match status" value="1"/>
</dbReference>
<evidence type="ECO:0000256" key="7">
    <source>
        <dbReference type="ARBA" id="ARBA00048045"/>
    </source>
</evidence>
<evidence type="ECO:0000256" key="8">
    <source>
        <dbReference type="HAMAP-Rule" id="MF_00972"/>
    </source>
</evidence>
<protein>
    <recommendedName>
        <fullName evidence="8">tRNA-specific adenosine deaminase</fullName>
        <ecNumber evidence="8">3.5.4.33</ecNumber>
    </recommendedName>
</protein>
<feature type="active site" description="Proton donor" evidence="8">
    <location>
        <position position="55"/>
    </location>
</feature>
<dbReference type="InterPro" id="IPR016193">
    <property type="entry name" value="Cytidine_deaminase-like"/>
</dbReference>
<comment type="similarity">
    <text evidence="1">Belongs to the cytidine and deoxycytidylate deaminase family. ADAT2 subfamily.</text>
</comment>
<dbReference type="Pfam" id="PF00383">
    <property type="entry name" value="dCMP_cyt_deam_1"/>
    <property type="match status" value="1"/>
</dbReference>
<keyword evidence="6 8" id="KW-0862">Zinc</keyword>
<accession>A0ABS7EEU2</accession>
<comment type="cofactor">
    <cofactor evidence="8">
        <name>Zn(2+)</name>
        <dbReference type="ChEBI" id="CHEBI:29105"/>
    </cofactor>
    <text evidence="8">Binds 1 zinc ion per subunit.</text>
</comment>
<comment type="catalytic activity">
    <reaction evidence="7 8">
        <text>adenosine(34) in tRNA + H2O + H(+) = inosine(34) in tRNA + NH4(+)</text>
        <dbReference type="Rhea" id="RHEA:43168"/>
        <dbReference type="Rhea" id="RHEA-COMP:10373"/>
        <dbReference type="Rhea" id="RHEA-COMP:10374"/>
        <dbReference type="ChEBI" id="CHEBI:15377"/>
        <dbReference type="ChEBI" id="CHEBI:15378"/>
        <dbReference type="ChEBI" id="CHEBI:28938"/>
        <dbReference type="ChEBI" id="CHEBI:74411"/>
        <dbReference type="ChEBI" id="CHEBI:82852"/>
        <dbReference type="EC" id="3.5.4.33"/>
    </reaction>
</comment>
<feature type="binding site" evidence="8">
    <location>
        <position position="83"/>
    </location>
    <ligand>
        <name>Zn(2+)</name>
        <dbReference type="ChEBI" id="CHEBI:29105"/>
        <note>catalytic</note>
    </ligand>
</feature>
<evidence type="ECO:0000256" key="1">
    <source>
        <dbReference type="ARBA" id="ARBA00010669"/>
    </source>
</evidence>
<feature type="binding site" evidence="8">
    <location>
        <position position="86"/>
    </location>
    <ligand>
        <name>Zn(2+)</name>
        <dbReference type="ChEBI" id="CHEBI:29105"/>
        <note>catalytic</note>
    </ligand>
</feature>
<proteinExistence type="inferred from homology"/>
<dbReference type="EC" id="3.5.4.33" evidence="8"/>
<name>A0ABS7EEU2_9GAMM</name>
<evidence type="ECO:0000313" key="10">
    <source>
        <dbReference type="EMBL" id="MBW8190854.1"/>
    </source>
</evidence>
<dbReference type="InterPro" id="IPR016192">
    <property type="entry name" value="APOBEC/CMP_deaminase_Zn-bd"/>
</dbReference>
<keyword evidence="3 8" id="KW-0819">tRNA processing</keyword>
<evidence type="ECO:0000256" key="3">
    <source>
        <dbReference type="ARBA" id="ARBA00022694"/>
    </source>
</evidence>
<dbReference type="PANTHER" id="PTHR11079">
    <property type="entry name" value="CYTOSINE DEAMINASE FAMILY MEMBER"/>
    <property type="match status" value="1"/>
</dbReference>
<feature type="binding site" evidence="8">
    <location>
        <position position="53"/>
    </location>
    <ligand>
        <name>Zn(2+)</name>
        <dbReference type="ChEBI" id="CHEBI:29105"/>
        <note>catalytic</note>
    </ligand>
</feature>
<dbReference type="PROSITE" id="PS51747">
    <property type="entry name" value="CYT_DCMP_DEAMINASES_2"/>
    <property type="match status" value="1"/>
</dbReference>
<evidence type="ECO:0000256" key="5">
    <source>
        <dbReference type="ARBA" id="ARBA00022801"/>
    </source>
</evidence>
<organism evidence="10 11">
    <name type="scientific">Neiella holothuriorum</name>
    <dbReference type="NCBI Taxonomy" id="2870530"/>
    <lineage>
        <taxon>Bacteria</taxon>
        <taxon>Pseudomonadati</taxon>
        <taxon>Pseudomonadota</taxon>
        <taxon>Gammaproteobacteria</taxon>
        <taxon>Alteromonadales</taxon>
        <taxon>Echinimonadaceae</taxon>
        <taxon>Neiella</taxon>
    </lineage>
</organism>
<keyword evidence="4 8" id="KW-0479">Metal-binding</keyword>
<dbReference type="RefSeq" id="WP_220103532.1">
    <property type="nucleotide sequence ID" value="NZ_JAHZSS010000006.1"/>
</dbReference>
<evidence type="ECO:0000259" key="9">
    <source>
        <dbReference type="PROSITE" id="PS51747"/>
    </source>
</evidence>
<dbReference type="PROSITE" id="PS00903">
    <property type="entry name" value="CYT_DCMP_DEAMINASES_1"/>
    <property type="match status" value="1"/>
</dbReference>
<gene>
    <name evidence="8 10" type="primary">tadA</name>
    <name evidence="10" type="ORF">K0504_07385</name>
</gene>
<keyword evidence="11" id="KW-1185">Reference proteome</keyword>
<dbReference type="EMBL" id="JAHZSS010000006">
    <property type="protein sequence ID" value="MBW8190854.1"/>
    <property type="molecule type" value="Genomic_DNA"/>
</dbReference>
<comment type="caution">
    <text evidence="10">The sequence shown here is derived from an EMBL/GenBank/DDBJ whole genome shotgun (WGS) entry which is preliminary data.</text>
</comment>
<evidence type="ECO:0000313" key="11">
    <source>
        <dbReference type="Proteomes" id="UP001166251"/>
    </source>
</evidence>
<dbReference type="SUPFAM" id="SSF53927">
    <property type="entry name" value="Cytidine deaminase-like"/>
    <property type="match status" value="1"/>
</dbReference>
<dbReference type="NCBIfam" id="NF008113">
    <property type="entry name" value="PRK10860.1"/>
    <property type="match status" value="1"/>
</dbReference>
<evidence type="ECO:0000256" key="2">
    <source>
        <dbReference type="ARBA" id="ARBA00011738"/>
    </source>
</evidence>
<dbReference type="Proteomes" id="UP001166251">
    <property type="component" value="Unassembled WGS sequence"/>
</dbReference>
<sequence length="166" mass="18211">MTSDEQWMERALALAEQAEQRGEVPVGAVLVVDGQEIASGFNQSICQHDPTAHAEIIALRQAGQQVENYRLTNTTLYVTLEPCPMCAGAMVHARVGRLVYGASDPRTGAAGSVFQLLKSDQLNHQVEVVGGVKDTECAEQLRRFFRNKREQAKALKKSKQQLSGDD</sequence>
<comment type="function">
    <text evidence="8">Catalyzes the deamination of adenosine to inosine at the wobble position 34 of tRNA(Arg2).</text>
</comment>
<dbReference type="InterPro" id="IPR028883">
    <property type="entry name" value="tRNA_aden_deaminase"/>
</dbReference>
<keyword evidence="5 8" id="KW-0378">Hydrolase</keyword>
<evidence type="ECO:0000256" key="4">
    <source>
        <dbReference type="ARBA" id="ARBA00022723"/>
    </source>
</evidence>
<dbReference type="HAMAP" id="MF_00972">
    <property type="entry name" value="tRNA_aden_deaminase"/>
    <property type="match status" value="1"/>
</dbReference>
<dbReference type="PANTHER" id="PTHR11079:SF202">
    <property type="entry name" value="TRNA-SPECIFIC ADENOSINE DEAMINASE"/>
    <property type="match status" value="1"/>
</dbReference>